<keyword evidence="7 8" id="KW-0482">Metalloprotease</keyword>
<dbReference type="PANTHER" id="PTHR22726">
    <property type="entry name" value="METALLOENDOPEPTIDASE OMA1"/>
    <property type="match status" value="1"/>
</dbReference>
<dbReference type="InterPro" id="IPR030873">
    <property type="entry name" value="Protease_BepA"/>
</dbReference>
<keyword evidence="4 8" id="KW-0574">Periplasm</keyword>
<feature type="binding site" evidence="8">
    <location>
        <position position="136"/>
    </location>
    <ligand>
        <name>Zn(2+)</name>
        <dbReference type="ChEBI" id="CHEBI:29105"/>
        <note>catalytic</note>
    </ligand>
</feature>
<keyword evidence="3 8" id="KW-0732">Signal</keyword>
<keyword evidence="5 8" id="KW-0378">Hydrolase</keyword>
<dbReference type="PANTHER" id="PTHR22726:SF1">
    <property type="entry name" value="METALLOENDOPEPTIDASE OMA1, MITOCHONDRIAL"/>
    <property type="match status" value="1"/>
</dbReference>
<proteinExistence type="inferred from homology"/>
<dbReference type="eggNOG" id="COG4783">
    <property type="taxonomic scope" value="Bacteria"/>
</dbReference>
<protein>
    <recommendedName>
        <fullName evidence="8">Putative beta-barrel assembly-enhancing protease</fullName>
        <ecNumber evidence="8">3.4.-.-</ecNumber>
    </recommendedName>
</protein>
<dbReference type="EMBL" id="AAOF01000003">
    <property type="protein sequence ID" value="EAR22527.1"/>
    <property type="molecule type" value="Genomic_DNA"/>
</dbReference>
<dbReference type="Pfam" id="PF14559">
    <property type="entry name" value="TPR_19"/>
    <property type="match status" value="1"/>
</dbReference>
<dbReference type="Proteomes" id="UP000003374">
    <property type="component" value="Unassembled WGS sequence"/>
</dbReference>
<keyword evidence="6 8" id="KW-0862">Zinc</keyword>
<comment type="cofactor">
    <cofactor evidence="8">
        <name>Zn(2+)</name>
        <dbReference type="ChEBI" id="CHEBI:29105"/>
    </cofactor>
    <text evidence="8">Binds 1 zinc ion per subunit.</text>
</comment>
<evidence type="ECO:0000256" key="5">
    <source>
        <dbReference type="ARBA" id="ARBA00022801"/>
    </source>
</evidence>
<feature type="binding site" evidence="8">
    <location>
        <position position="140"/>
    </location>
    <ligand>
        <name>Zn(2+)</name>
        <dbReference type="ChEBI" id="CHEBI:29105"/>
        <note>catalytic</note>
    </ligand>
</feature>
<dbReference type="InterPro" id="IPR051156">
    <property type="entry name" value="Mito/Outer_Membr_Metalloprot"/>
</dbReference>
<feature type="chain" id="PRO_5009006769" description="Putative beta-barrel assembly-enhancing protease" evidence="8">
    <location>
        <begin position="28"/>
        <end position="485"/>
    </location>
</feature>
<feature type="domain" description="Peptidase M48" evidence="9">
    <location>
        <begin position="73"/>
        <end position="259"/>
    </location>
</feature>
<dbReference type="SMART" id="SM00028">
    <property type="entry name" value="TPR"/>
    <property type="match status" value="3"/>
</dbReference>
<evidence type="ECO:0000256" key="8">
    <source>
        <dbReference type="HAMAP-Rule" id="MF_00997"/>
    </source>
</evidence>
<comment type="subcellular location">
    <subcellularLocation>
        <location evidence="8">Periplasm</location>
    </subcellularLocation>
</comment>
<dbReference type="Gene3D" id="1.25.40.10">
    <property type="entry name" value="Tetratricopeptide repeat domain"/>
    <property type="match status" value="1"/>
</dbReference>
<feature type="binding site" evidence="8">
    <location>
        <position position="201"/>
    </location>
    <ligand>
        <name>Zn(2+)</name>
        <dbReference type="ChEBI" id="CHEBI:29105"/>
        <note>catalytic</note>
    </ligand>
</feature>
<evidence type="ECO:0000256" key="7">
    <source>
        <dbReference type="ARBA" id="ARBA00023049"/>
    </source>
</evidence>
<evidence type="ECO:0000256" key="6">
    <source>
        <dbReference type="ARBA" id="ARBA00022833"/>
    </source>
</evidence>
<gene>
    <name evidence="10" type="ORF">NB231_12344</name>
</gene>
<dbReference type="GO" id="GO:0042597">
    <property type="term" value="C:periplasmic space"/>
    <property type="evidence" value="ECO:0007669"/>
    <property type="project" value="UniProtKB-SubCell"/>
</dbReference>
<feature type="active site" evidence="8">
    <location>
        <position position="137"/>
    </location>
</feature>
<sequence length="485" mass="53616" precursor="true">MSRIIAENTLKRLALPLLICVCLSARAGLDLSLPDIGDPASQVMTPTEEQQIGQQMMGEVRRQLPLGNDPEINAYIQDLGARLASHGDAPDYSYHFFIVDSPQINAFAMPGGYIGINTGLIQATRTESELGAVLAHEIAHVTQRHLARQLLRDRGSGWRTAALILAGILIGTQSPQAGSAATMSAMAGMIQQQLTYSRADESEADRVGMQTLVKAHFDPEGMPRFFGRLLQASRYRDEPPAFLSTHPLTERRIADAQARVRQLASGKVFESPKYDLMRARLEVLNARLPEDAVNEFQAQLERSSAKPWAAQYGLALALQHTGEYARARTILLRLLRTHGEYAPYFVGLAEVSRAAKQPEQALTAVREGLSLFPDDYALRVLHVETLLDEGHAQQAQRIATTVVSDHPEDANLWQLVARAADSAGQQVQAQLAMGHYYYLRGDIPSALEQIKHVLESSKADEYQKSRATALRAQWQAVLKQRSKDR</sequence>
<comment type="function">
    <text evidence="8">Functions as both a chaperone and a metalloprotease. Maintains the integrity of the outer membrane by promoting either the assembly or the elimination of outer membrane proteins, depending on their folding state.</text>
</comment>
<dbReference type="GO" id="GO:0004222">
    <property type="term" value="F:metalloendopeptidase activity"/>
    <property type="evidence" value="ECO:0007669"/>
    <property type="project" value="InterPro"/>
</dbReference>
<keyword evidence="2 8" id="KW-0479">Metal-binding</keyword>
<dbReference type="InterPro" id="IPR011990">
    <property type="entry name" value="TPR-like_helical_dom_sf"/>
</dbReference>
<dbReference type="HAMAP" id="MF_00997">
    <property type="entry name" value="Protease_BepA"/>
    <property type="match status" value="1"/>
</dbReference>
<dbReference type="AlphaFoldDB" id="A4BPM6"/>
<evidence type="ECO:0000256" key="1">
    <source>
        <dbReference type="ARBA" id="ARBA00022670"/>
    </source>
</evidence>
<comment type="similarity">
    <text evidence="8">Belongs to the peptidase M48 family. BepA subfamily.</text>
</comment>
<evidence type="ECO:0000256" key="2">
    <source>
        <dbReference type="ARBA" id="ARBA00022723"/>
    </source>
</evidence>
<evidence type="ECO:0000259" key="9">
    <source>
        <dbReference type="Pfam" id="PF01435"/>
    </source>
</evidence>
<evidence type="ECO:0000256" key="3">
    <source>
        <dbReference type="ARBA" id="ARBA00022729"/>
    </source>
</evidence>
<dbReference type="SUPFAM" id="SSF48452">
    <property type="entry name" value="TPR-like"/>
    <property type="match status" value="1"/>
</dbReference>
<dbReference type="Pfam" id="PF01435">
    <property type="entry name" value="Peptidase_M48"/>
    <property type="match status" value="1"/>
</dbReference>
<feature type="signal peptide" evidence="8">
    <location>
        <begin position="1"/>
        <end position="27"/>
    </location>
</feature>
<dbReference type="CDD" id="cd07333">
    <property type="entry name" value="M48C_bepA_like"/>
    <property type="match status" value="1"/>
</dbReference>
<dbReference type="EC" id="3.4.-.-" evidence="8"/>
<evidence type="ECO:0000313" key="10">
    <source>
        <dbReference type="EMBL" id="EAR22527.1"/>
    </source>
</evidence>
<dbReference type="RefSeq" id="WP_005003012.1">
    <property type="nucleotide sequence ID" value="NZ_CH672427.1"/>
</dbReference>
<reference evidence="10 11" key="1">
    <citation type="submission" date="2006-02" db="EMBL/GenBank/DDBJ databases">
        <authorList>
            <person name="Waterbury J."/>
            <person name="Ferriera S."/>
            <person name="Johnson J."/>
            <person name="Kravitz S."/>
            <person name="Halpern A."/>
            <person name="Remington K."/>
            <person name="Beeson K."/>
            <person name="Tran B."/>
            <person name="Rogers Y.-H."/>
            <person name="Friedman R."/>
            <person name="Venter J.C."/>
        </authorList>
    </citation>
    <scope>NUCLEOTIDE SEQUENCE [LARGE SCALE GENOMIC DNA]</scope>
    <source>
        <strain evidence="10 11">Nb-231</strain>
    </source>
</reference>
<accession>A4BPM6</accession>
<dbReference type="GO" id="GO:0016020">
    <property type="term" value="C:membrane"/>
    <property type="evidence" value="ECO:0007669"/>
    <property type="project" value="InterPro"/>
</dbReference>
<dbReference type="STRING" id="314278.NB231_12344"/>
<evidence type="ECO:0000256" key="4">
    <source>
        <dbReference type="ARBA" id="ARBA00022764"/>
    </source>
</evidence>
<dbReference type="GO" id="GO:0008270">
    <property type="term" value="F:zinc ion binding"/>
    <property type="evidence" value="ECO:0007669"/>
    <property type="project" value="UniProtKB-UniRule"/>
</dbReference>
<dbReference type="HOGENOM" id="CLU_030556_1_1_6"/>
<evidence type="ECO:0000313" key="11">
    <source>
        <dbReference type="Proteomes" id="UP000003374"/>
    </source>
</evidence>
<keyword evidence="1 8" id="KW-0645">Protease</keyword>
<keyword evidence="11" id="KW-1185">Reference proteome</keyword>
<organism evidence="10 11">
    <name type="scientific">Nitrococcus mobilis Nb-231</name>
    <dbReference type="NCBI Taxonomy" id="314278"/>
    <lineage>
        <taxon>Bacteria</taxon>
        <taxon>Pseudomonadati</taxon>
        <taxon>Pseudomonadota</taxon>
        <taxon>Gammaproteobacteria</taxon>
        <taxon>Chromatiales</taxon>
        <taxon>Ectothiorhodospiraceae</taxon>
        <taxon>Nitrococcus</taxon>
    </lineage>
</organism>
<comment type="caution">
    <text evidence="10">The sequence shown here is derived from an EMBL/GenBank/DDBJ whole genome shotgun (WGS) entry which is preliminary data.</text>
</comment>
<dbReference type="Gene3D" id="3.30.2010.10">
    <property type="entry name" value="Metalloproteases ('zincins'), catalytic domain"/>
    <property type="match status" value="1"/>
</dbReference>
<feature type="active site" description="Proton donor" evidence="8">
    <location>
        <position position="205"/>
    </location>
</feature>
<dbReference type="InterPro" id="IPR001915">
    <property type="entry name" value="Peptidase_M48"/>
</dbReference>
<dbReference type="InterPro" id="IPR019734">
    <property type="entry name" value="TPR_rpt"/>
</dbReference>
<dbReference type="GO" id="GO:0051603">
    <property type="term" value="P:proteolysis involved in protein catabolic process"/>
    <property type="evidence" value="ECO:0007669"/>
    <property type="project" value="TreeGrafter"/>
</dbReference>
<name>A4BPM6_9GAMM</name>